<evidence type="ECO:0000313" key="3">
    <source>
        <dbReference type="EMBL" id="CAG8705180.1"/>
    </source>
</evidence>
<dbReference type="PANTHER" id="PTHR22589:SF103">
    <property type="entry name" value="CARNITINE O-ACETYL-TRANSFERASE, ISOFORM A-RELATED"/>
    <property type="match status" value="1"/>
</dbReference>
<keyword evidence="1" id="KW-0808">Transferase</keyword>
<dbReference type="EMBL" id="CAJVPV010018035">
    <property type="protein sequence ID" value="CAG8705180.1"/>
    <property type="molecule type" value="Genomic_DNA"/>
</dbReference>
<feature type="non-terminal residue" evidence="3">
    <location>
        <position position="1"/>
    </location>
</feature>
<protein>
    <submittedName>
        <fullName evidence="3">3658_t:CDS:1</fullName>
    </submittedName>
</protein>
<evidence type="ECO:0000259" key="2">
    <source>
        <dbReference type="Pfam" id="PF00755"/>
    </source>
</evidence>
<keyword evidence="1" id="KW-0012">Acyltransferase</keyword>
<dbReference type="OrthoDB" id="2429514at2759"/>
<feature type="domain" description="Choline/carnitine acyltransferase" evidence="2">
    <location>
        <begin position="63"/>
        <end position="115"/>
    </location>
</feature>
<accession>A0A9N9HTY8</accession>
<keyword evidence="4" id="KW-1185">Reference proteome</keyword>
<sequence>MTDILVTSRSVHSLLRTFPSIAVKRNIKSFRPKFLCQRYAPQLSTDASIKQKTFSNQKNIPRLPIPTLQETSERYKKTLIPLLSTQDYNRAAAAVDEFMKSGGLAEILQARLHELDKIEP</sequence>
<dbReference type="Gene3D" id="1.10.275.20">
    <property type="entry name" value="Choline/Carnitine o-acyltransferase"/>
    <property type="match status" value="1"/>
</dbReference>
<dbReference type="Pfam" id="PF00755">
    <property type="entry name" value="Carn_acyltransf"/>
    <property type="match status" value="1"/>
</dbReference>
<proteinExistence type="predicted"/>
<organism evidence="3 4">
    <name type="scientific">Acaulospora morrowiae</name>
    <dbReference type="NCBI Taxonomy" id="94023"/>
    <lineage>
        <taxon>Eukaryota</taxon>
        <taxon>Fungi</taxon>
        <taxon>Fungi incertae sedis</taxon>
        <taxon>Mucoromycota</taxon>
        <taxon>Glomeromycotina</taxon>
        <taxon>Glomeromycetes</taxon>
        <taxon>Diversisporales</taxon>
        <taxon>Acaulosporaceae</taxon>
        <taxon>Acaulospora</taxon>
    </lineage>
</organism>
<dbReference type="AlphaFoldDB" id="A0A9N9HTY8"/>
<evidence type="ECO:0000313" key="4">
    <source>
        <dbReference type="Proteomes" id="UP000789342"/>
    </source>
</evidence>
<comment type="caution">
    <text evidence="3">The sequence shown here is derived from an EMBL/GenBank/DDBJ whole genome shotgun (WGS) entry which is preliminary data.</text>
</comment>
<gene>
    <name evidence="3" type="ORF">AMORRO_LOCUS12358</name>
</gene>
<name>A0A9N9HTY8_9GLOM</name>
<dbReference type="InterPro" id="IPR000542">
    <property type="entry name" value="Carn_acyl_trans"/>
</dbReference>
<dbReference type="Proteomes" id="UP000789342">
    <property type="component" value="Unassembled WGS sequence"/>
</dbReference>
<dbReference type="InterPro" id="IPR039551">
    <property type="entry name" value="Cho/carn_acyl_trans"/>
</dbReference>
<dbReference type="SUPFAM" id="SSF52777">
    <property type="entry name" value="CoA-dependent acyltransferases"/>
    <property type="match status" value="1"/>
</dbReference>
<evidence type="ECO:0000256" key="1">
    <source>
        <dbReference type="ARBA" id="ARBA00023315"/>
    </source>
</evidence>
<dbReference type="PANTHER" id="PTHR22589">
    <property type="entry name" value="CARNITINE O-ACYLTRANSFERASE"/>
    <property type="match status" value="1"/>
</dbReference>
<reference evidence="3" key="1">
    <citation type="submission" date="2021-06" db="EMBL/GenBank/DDBJ databases">
        <authorList>
            <person name="Kallberg Y."/>
            <person name="Tangrot J."/>
            <person name="Rosling A."/>
        </authorList>
    </citation>
    <scope>NUCLEOTIDE SEQUENCE</scope>
    <source>
        <strain evidence="3">CL551</strain>
    </source>
</reference>
<dbReference type="GO" id="GO:0016747">
    <property type="term" value="F:acyltransferase activity, transferring groups other than amino-acyl groups"/>
    <property type="evidence" value="ECO:0007669"/>
    <property type="project" value="UniProtKB-ARBA"/>
</dbReference>
<dbReference type="InterPro" id="IPR042572">
    <property type="entry name" value="Carn_acyl_trans_N"/>
</dbReference>